<dbReference type="InterPro" id="IPR010828">
    <property type="entry name" value="Atf2/Sli1-like"/>
</dbReference>
<gene>
    <name evidence="2" type="ORF">K444DRAFT_569069</name>
</gene>
<sequence>MAAESNRSTPAADQELGYELIRKAGPLELLTHLFHDLGIQSNVLVCAEYFKDGQLLTKSKVLEALAKVINDHPALSIIGVSQPSEIKEGNHRLWEARLPTLRIQDCVKFLTIQGDVDLALVFENAHSQWFDTKDTTKPWWKLLVINGRYAVFVYHHSIGDGLSGYAFHRSFLTALNADEMSSEALRVTAHDTFLIQQPVKMPTPSPFDHIDGKLSWIYIIYCFFFWSILRFFVNQKYFLFSDAIFSKDYPSLAKPFPAEMKTRTKVELLRVDGDTMTKCLLECRKHETSFTALLQTLIQVTLAADFYPKAKLGFSRLAVNLRPLLRVNPGRDVFTNAVSTYYRVQPLGRYRSCANERSPSQAPVSIQDITIDVPTVWELAKAYKQDLNRATYKTGTIMQDFLVCKILDRDMEDVSFYGHGTFQNNSFLISNLGVFEPREDMADGGWSIKGVGFSAGAVRATLSDFGIVFDVASIKGGNCLISATYEEGVLKDEMVKEVVMALLARIKLLI</sequence>
<keyword evidence="3" id="KW-1185">Reference proteome</keyword>
<evidence type="ECO:0000313" key="2">
    <source>
        <dbReference type="EMBL" id="PMD55106.1"/>
    </source>
</evidence>
<evidence type="ECO:0000313" key="3">
    <source>
        <dbReference type="Proteomes" id="UP000235371"/>
    </source>
</evidence>
<name>A0A2J6SWH4_9HELO</name>
<reference evidence="2 3" key="1">
    <citation type="submission" date="2016-04" db="EMBL/GenBank/DDBJ databases">
        <title>A degradative enzymes factory behind the ericoid mycorrhizal symbiosis.</title>
        <authorList>
            <consortium name="DOE Joint Genome Institute"/>
            <person name="Martino E."/>
            <person name="Morin E."/>
            <person name="Grelet G."/>
            <person name="Kuo A."/>
            <person name="Kohler A."/>
            <person name="Daghino S."/>
            <person name="Barry K."/>
            <person name="Choi C."/>
            <person name="Cichocki N."/>
            <person name="Clum A."/>
            <person name="Copeland A."/>
            <person name="Hainaut M."/>
            <person name="Haridas S."/>
            <person name="Labutti K."/>
            <person name="Lindquist E."/>
            <person name="Lipzen A."/>
            <person name="Khouja H.-R."/>
            <person name="Murat C."/>
            <person name="Ohm R."/>
            <person name="Olson A."/>
            <person name="Spatafora J."/>
            <person name="Veneault-Fourrey C."/>
            <person name="Henrissat B."/>
            <person name="Grigoriev I."/>
            <person name="Martin F."/>
            <person name="Perotto S."/>
        </authorList>
    </citation>
    <scope>NUCLEOTIDE SEQUENCE [LARGE SCALE GENOMIC DNA]</scope>
    <source>
        <strain evidence="2 3">E</strain>
    </source>
</reference>
<dbReference type="PANTHER" id="PTHR28037">
    <property type="entry name" value="ALCOHOL O-ACETYLTRANSFERASE 1-RELATED"/>
    <property type="match status" value="1"/>
</dbReference>
<dbReference type="FunCoup" id="A0A2J6SWH4">
    <property type="interactions" value="7"/>
</dbReference>
<dbReference type="EMBL" id="KZ613856">
    <property type="protein sequence ID" value="PMD55106.1"/>
    <property type="molecule type" value="Genomic_DNA"/>
</dbReference>
<dbReference type="AlphaFoldDB" id="A0A2J6SWH4"/>
<keyword evidence="1" id="KW-0812">Transmembrane</keyword>
<dbReference type="OrthoDB" id="2150604at2759"/>
<dbReference type="InterPro" id="IPR023213">
    <property type="entry name" value="CAT-like_dom_sf"/>
</dbReference>
<accession>A0A2J6SWH4</accession>
<dbReference type="InParanoid" id="A0A2J6SWH4"/>
<evidence type="ECO:0000256" key="1">
    <source>
        <dbReference type="SAM" id="Phobius"/>
    </source>
</evidence>
<dbReference type="Pfam" id="PF07247">
    <property type="entry name" value="AATase"/>
    <property type="match status" value="1"/>
</dbReference>
<dbReference type="GO" id="GO:0008080">
    <property type="term" value="F:N-acetyltransferase activity"/>
    <property type="evidence" value="ECO:0007669"/>
    <property type="project" value="TreeGrafter"/>
</dbReference>
<proteinExistence type="predicted"/>
<feature type="transmembrane region" description="Helical" evidence="1">
    <location>
        <begin position="214"/>
        <end position="233"/>
    </location>
</feature>
<dbReference type="SUPFAM" id="SSF52777">
    <property type="entry name" value="CoA-dependent acyltransferases"/>
    <property type="match status" value="2"/>
</dbReference>
<dbReference type="Proteomes" id="UP000235371">
    <property type="component" value="Unassembled WGS sequence"/>
</dbReference>
<organism evidence="2 3">
    <name type="scientific">Hyaloscypha bicolor E</name>
    <dbReference type="NCBI Taxonomy" id="1095630"/>
    <lineage>
        <taxon>Eukaryota</taxon>
        <taxon>Fungi</taxon>
        <taxon>Dikarya</taxon>
        <taxon>Ascomycota</taxon>
        <taxon>Pezizomycotina</taxon>
        <taxon>Leotiomycetes</taxon>
        <taxon>Helotiales</taxon>
        <taxon>Hyaloscyphaceae</taxon>
        <taxon>Hyaloscypha</taxon>
        <taxon>Hyaloscypha bicolor</taxon>
    </lineage>
</organism>
<evidence type="ECO:0008006" key="4">
    <source>
        <dbReference type="Google" id="ProtNLM"/>
    </source>
</evidence>
<dbReference type="STRING" id="1095630.A0A2J6SWH4"/>
<protein>
    <recommendedName>
        <fullName evidence="4">Alcohol acetyltransferase</fullName>
    </recommendedName>
</protein>
<dbReference type="InterPro" id="IPR052058">
    <property type="entry name" value="Alcohol_O-acetyltransferase"/>
</dbReference>
<dbReference type="RefSeq" id="XP_024732010.1">
    <property type="nucleotide sequence ID" value="XM_024877223.1"/>
</dbReference>
<dbReference type="Gene3D" id="3.30.559.10">
    <property type="entry name" value="Chloramphenicol acetyltransferase-like domain"/>
    <property type="match status" value="1"/>
</dbReference>
<dbReference type="GeneID" id="36585300"/>
<dbReference type="PANTHER" id="PTHR28037:SF1">
    <property type="entry name" value="ALCOHOL O-ACETYLTRANSFERASE 1-RELATED"/>
    <property type="match status" value="1"/>
</dbReference>
<keyword evidence="1" id="KW-1133">Transmembrane helix</keyword>
<keyword evidence="1" id="KW-0472">Membrane</keyword>